<dbReference type="PROSITE" id="PS51462">
    <property type="entry name" value="NUDIX"/>
    <property type="match status" value="2"/>
</dbReference>
<dbReference type="EMBL" id="JBHSLD010000006">
    <property type="protein sequence ID" value="MFC5380148.1"/>
    <property type="molecule type" value="Genomic_DNA"/>
</dbReference>
<comment type="caution">
    <text evidence="5">The sequence shown here is derived from an EMBL/GenBank/DDBJ whole genome shotgun (WGS) entry which is preliminary data.</text>
</comment>
<evidence type="ECO:0000256" key="1">
    <source>
        <dbReference type="ARBA" id="ARBA00005582"/>
    </source>
</evidence>
<dbReference type="RefSeq" id="WP_340267015.1">
    <property type="nucleotide sequence ID" value="NZ_JBBEOG010000001.1"/>
</dbReference>
<dbReference type="PROSITE" id="PS00893">
    <property type="entry name" value="NUDIX_BOX"/>
    <property type="match status" value="2"/>
</dbReference>
<dbReference type="Proteomes" id="UP001596122">
    <property type="component" value="Unassembled WGS sequence"/>
</dbReference>
<organism evidence="5 6">
    <name type="scientific">Aquipuribacter nitratireducens</name>
    <dbReference type="NCBI Taxonomy" id="650104"/>
    <lineage>
        <taxon>Bacteria</taxon>
        <taxon>Bacillati</taxon>
        <taxon>Actinomycetota</taxon>
        <taxon>Actinomycetes</taxon>
        <taxon>Micrococcales</taxon>
        <taxon>Intrasporangiaceae</taxon>
        <taxon>Aquipuribacter</taxon>
    </lineage>
</organism>
<feature type="domain" description="Nudix hydrolase" evidence="4">
    <location>
        <begin position="12"/>
        <end position="165"/>
    </location>
</feature>
<dbReference type="InterPro" id="IPR020476">
    <property type="entry name" value="Nudix_hydrolase"/>
</dbReference>
<dbReference type="InterPro" id="IPR000086">
    <property type="entry name" value="NUDIX_hydrolase_dom"/>
</dbReference>
<feature type="domain" description="Nudix hydrolase" evidence="4">
    <location>
        <begin position="188"/>
        <end position="330"/>
    </location>
</feature>
<accession>A0ABW0GKV9</accession>
<evidence type="ECO:0000313" key="5">
    <source>
        <dbReference type="EMBL" id="MFC5380148.1"/>
    </source>
</evidence>
<dbReference type="Gene3D" id="3.90.79.10">
    <property type="entry name" value="Nucleoside Triphosphate Pyrophosphohydrolase"/>
    <property type="match status" value="2"/>
</dbReference>
<protein>
    <submittedName>
        <fullName evidence="5">NUDIX hydrolase</fullName>
    </submittedName>
</protein>
<dbReference type="GO" id="GO:0016787">
    <property type="term" value="F:hydrolase activity"/>
    <property type="evidence" value="ECO:0007669"/>
    <property type="project" value="UniProtKB-KW"/>
</dbReference>
<reference evidence="6" key="1">
    <citation type="journal article" date="2019" name="Int. J. Syst. Evol. Microbiol.">
        <title>The Global Catalogue of Microorganisms (GCM) 10K type strain sequencing project: providing services to taxonomists for standard genome sequencing and annotation.</title>
        <authorList>
            <consortium name="The Broad Institute Genomics Platform"/>
            <consortium name="The Broad Institute Genome Sequencing Center for Infectious Disease"/>
            <person name="Wu L."/>
            <person name="Ma J."/>
        </authorList>
    </citation>
    <scope>NUCLEOTIDE SEQUENCE [LARGE SCALE GENOMIC DNA]</scope>
    <source>
        <strain evidence="6">CCUG 43114</strain>
    </source>
</reference>
<comment type="similarity">
    <text evidence="1 3">Belongs to the Nudix hydrolase family.</text>
</comment>
<evidence type="ECO:0000256" key="2">
    <source>
        <dbReference type="ARBA" id="ARBA00022801"/>
    </source>
</evidence>
<evidence type="ECO:0000313" key="6">
    <source>
        <dbReference type="Proteomes" id="UP001596122"/>
    </source>
</evidence>
<gene>
    <name evidence="5" type="ORF">ACFPJ6_05050</name>
</gene>
<dbReference type="PANTHER" id="PTHR43736:SF1">
    <property type="entry name" value="DIHYDRONEOPTERIN TRIPHOSPHATE DIPHOSPHATASE"/>
    <property type="match status" value="1"/>
</dbReference>
<dbReference type="PANTHER" id="PTHR43736">
    <property type="entry name" value="ADP-RIBOSE PYROPHOSPHATASE"/>
    <property type="match status" value="1"/>
</dbReference>
<dbReference type="SUPFAM" id="SSF55811">
    <property type="entry name" value="Nudix"/>
    <property type="match status" value="2"/>
</dbReference>
<keyword evidence="6" id="KW-1185">Reference proteome</keyword>
<dbReference type="CDD" id="cd02883">
    <property type="entry name" value="NUDIX_Hydrolase"/>
    <property type="match status" value="2"/>
</dbReference>
<dbReference type="Pfam" id="PF00293">
    <property type="entry name" value="NUDIX"/>
    <property type="match status" value="2"/>
</dbReference>
<dbReference type="InterPro" id="IPR015797">
    <property type="entry name" value="NUDIX_hydrolase-like_dom_sf"/>
</dbReference>
<evidence type="ECO:0000259" key="4">
    <source>
        <dbReference type="PROSITE" id="PS51462"/>
    </source>
</evidence>
<name>A0ABW0GKV9_9MICO</name>
<dbReference type="InterPro" id="IPR020084">
    <property type="entry name" value="NUDIX_hydrolase_CS"/>
</dbReference>
<keyword evidence="2 3" id="KW-0378">Hydrolase</keyword>
<evidence type="ECO:0000256" key="3">
    <source>
        <dbReference type="RuleBase" id="RU003476"/>
    </source>
</evidence>
<dbReference type="PRINTS" id="PR00502">
    <property type="entry name" value="NUDIXFAMILY"/>
</dbReference>
<sequence>MTGQVTRHALRPVQRLASYAVLHPDGDAERVLLVEASRHSDLAGRWFLPGGGVDHGEDPAAAVVREVEEETGLRVRPTGVRDVLDDVLDLPHRGLQVHTVRVVHDVDVLGGTLRPEPEERDGATGGRLAVVTREEARRLPLTPYVARVLGLPAVPWGGLSPDVALLRPLSGAPAAVAPPAGTTGPVPRLRVGVYGVATRGSGTDEEVLLTLIADHAAGAGSWTLPGGGIDHGEDVTAALLREVHEETGLPVRHHRLLGVGSVHFTGRAPHGPLEDFHGVRVVHHVEVPTDVEPRVVEVDGSTAAVRWVPVRDLAALPATRLVRHALDLLGHPAARTLGG</sequence>
<proteinExistence type="inferred from homology"/>